<dbReference type="AlphaFoldDB" id="A0A9Q1CSR0"/>
<evidence type="ECO:0000256" key="1">
    <source>
        <dbReference type="ARBA" id="ARBA00001913"/>
    </source>
</evidence>
<organism evidence="5 6">
    <name type="scientific">Holothuria leucospilota</name>
    <name type="common">Black long sea cucumber</name>
    <name type="synonym">Mertensiothuria leucospilota</name>
    <dbReference type="NCBI Taxonomy" id="206669"/>
    <lineage>
        <taxon>Eukaryota</taxon>
        <taxon>Metazoa</taxon>
        <taxon>Echinodermata</taxon>
        <taxon>Eleutherozoa</taxon>
        <taxon>Echinozoa</taxon>
        <taxon>Holothuroidea</taxon>
        <taxon>Aspidochirotacea</taxon>
        <taxon>Aspidochirotida</taxon>
        <taxon>Holothuriidae</taxon>
        <taxon>Holothuria</taxon>
    </lineage>
</organism>
<dbReference type="Gene3D" id="3.30.1120.10">
    <property type="match status" value="1"/>
</dbReference>
<keyword evidence="3" id="KW-0732">Signal</keyword>
<dbReference type="SUPFAM" id="SSF53649">
    <property type="entry name" value="Alkaline phosphatase-like"/>
    <property type="match status" value="1"/>
</dbReference>
<dbReference type="GO" id="GO:0004065">
    <property type="term" value="F:arylsulfatase activity"/>
    <property type="evidence" value="ECO:0007669"/>
    <property type="project" value="TreeGrafter"/>
</dbReference>
<feature type="signal peptide" evidence="3">
    <location>
        <begin position="1"/>
        <end position="17"/>
    </location>
</feature>
<feature type="domain" description="Sulfatase N-terminal" evidence="4">
    <location>
        <begin position="31"/>
        <end position="351"/>
    </location>
</feature>
<comment type="caution">
    <text evidence="5">The sequence shown here is derived from an EMBL/GenBank/DDBJ whole genome shotgun (WGS) entry which is preliminary data.</text>
</comment>
<comment type="cofactor">
    <cofactor evidence="1">
        <name>Ca(2+)</name>
        <dbReference type="ChEBI" id="CHEBI:29108"/>
    </cofactor>
</comment>
<feature type="chain" id="PRO_5040123794" evidence="3">
    <location>
        <begin position="18"/>
        <end position="526"/>
    </location>
</feature>
<dbReference type="Pfam" id="PF00884">
    <property type="entry name" value="Sulfatase"/>
    <property type="match status" value="1"/>
</dbReference>
<accession>A0A9Q1CSR0</accession>
<dbReference type="Proteomes" id="UP001152320">
    <property type="component" value="Chromosome 1"/>
</dbReference>
<name>A0A9Q1CSR0_HOLLE</name>
<evidence type="ECO:0000259" key="4">
    <source>
        <dbReference type="Pfam" id="PF00884"/>
    </source>
</evidence>
<dbReference type="PANTHER" id="PTHR42693:SF47">
    <property type="entry name" value="N-ACETYLGALACTOSAMINE-6-SULFATASE"/>
    <property type="match status" value="1"/>
</dbReference>
<evidence type="ECO:0000313" key="6">
    <source>
        <dbReference type="Proteomes" id="UP001152320"/>
    </source>
</evidence>
<dbReference type="PANTHER" id="PTHR42693">
    <property type="entry name" value="ARYLSULFATASE FAMILY MEMBER"/>
    <property type="match status" value="1"/>
</dbReference>
<dbReference type="InterPro" id="IPR000917">
    <property type="entry name" value="Sulfatase_N"/>
</dbReference>
<sequence>MDTKSFILVLSLGVAMAKQPWGGRPSWRRLPNIIIMLMDDMGWGDLGCYGNEAQETPNIDKLAKEGAMFTDFYSAAVFCSPSRAAMLTGRLPIRTGMYTNITFGKQTGVAVNGTGGLVPEEETIAEVLSRLGYRNKIIGKWHLGNSKEFSPLNQGFHEFFGSHQNHLRPFDNISAPNNAVFRNDKMVGRYFQKEFFINKETGESDLTRIWTKDAVEFIDENRNNPFFLYWSADGTHEELGAHRDFLGTSQRGLYGDVIRDLDHGVGQIITRLKQLKLHRNTFVFFGSDNGPMTGIYGGSTGPFLCAKPTTYEGGMRVPGIFWWPGVIPAGQVEKAPANLLDIINTILEITGGEVSNPERPLDGQSLWPILIDKPGATLEKDSIFYYRGNGLYAVRVGDFKAHYWTWILDPLFKRLLRRGNPCSRVYIENFTTEELTDHNDRPFLFHLGRDPGETFPIDPSTDEYQIHLEVINNVRDQHLKSLEGDIGYPQLNMIDWAAADWSPPGCEEINMCLPVPESNPVVKPYP</sequence>
<protein>
    <submittedName>
        <fullName evidence="5">N-acetylgalactosamine-6-sulfatase</fullName>
    </submittedName>
</protein>
<evidence type="ECO:0000256" key="3">
    <source>
        <dbReference type="SAM" id="SignalP"/>
    </source>
</evidence>
<evidence type="ECO:0000313" key="5">
    <source>
        <dbReference type="EMBL" id="KAJ8050696.1"/>
    </source>
</evidence>
<reference evidence="5" key="1">
    <citation type="submission" date="2021-10" db="EMBL/GenBank/DDBJ databases">
        <title>Tropical sea cucumber genome reveals ecological adaptation and Cuvierian tubules defense mechanism.</title>
        <authorList>
            <person name="Chen T."/>
        </authorList>
    </citation>
    <scope>NUCLEOTIDE SEQUENCE</scope>
    <source>
        <strain evidence="5">Nanhai2018</strain>
        <tissue evidence="5">Muscle</tissue>
    </source>
</reference>
<dbReference type="InterPro" id="IPR017850">
    <property type="entry name" value="Alkaline_phosphatase_core_sf"/>
</dbReference>
<dbReference type="Pfam" id="PF14707">
    <property type="entry name" value="Sulfatase_C"/>
    <property type="match status" value="1"/>
</dbReference>
<proteinExistence type="inferred from homology"/>
<gene>
    <name evidence="5" type="ORF">HOLleu_03998</name>
</gene>
<dbReference type="OrthoDB" id="103349at2759"/>
<dbReference type="Gene3D" id="3.40.720.10">
    <property type="entry name" value="Alkaline Phosphatase, subunit A"/>
    <property type="match status" value="1"/>
</dbReference>
<comment type="similarity">
    <text evidence="2">Belongs to the sulfatase family.</text>
</comment>
<dbReference type="EMBL" id="JAIZAY010000001">
    <property type="protein sequence ID" value="KAJ8050696.1"/>
    <property type="molecule type" value="Genomic_DNA"/>
</dbReference>
<dbReference type="InterPro" id="IPR050738">
    <property type="entry name" value="Sulfatase"/>
</dbReference>
<evidence type="ECO:0000256" key="2">
    <source>
        <dbReference type="ARBA" id="ARBA00008779"/>
    </source>
</evidence>
<keyword evidence="6" id="KW-1185">Reference proteome</keyword>